<organism evidence="2 3">
    <name type="scientific">Nitrosomonas communis</name>
    <dbReference type="NCBI Taxonomy" id="44574"/>
    <lineage>
        <taxon>Bacteria</taxon>
        <taxon>Pseudomonadati</taxon>
        <taxon>Pseudomonadota</taxon>
        <taxon>Betaproteobacteria</taxon>
        <taxon>Nitrosomonadales</taxon>
        <taxon>Nitrosomonadaceae</taxon>
        <taxon>Nitrosomonas</taxon>
    </lineage>
</organism>
<gene>
    <name evidence="2" type="ORF">SAMN05421882_101235</name>
</gene>
<dbReference type="Pfam" id="PF03083">
    <property type="entry name" value="MtN3_slv"/>
    <property type="match status" value="1"/>
</dbReference>
<dbReference type="Proteomes" id="UP000183454">
    <property type="component" value="Unassembled WGS sequence"/>
</dbReference>
<dbReference type="RefSeq" id="WP_074666570.1">
    <property type="nucleotide sequence ID" value="NZ_FNNH01000012.1"/>
</dbReference>
<accession>A0A1H2TRH5</accession>
<dbReference type="Gene3D" id="1.20.1280.290">
    <property type="match status" value="1"/>
</dbReference>
<keyword evidence="1" id="KW-0812">Transmembrane</keyword>
<dbReference type="EMBL" id="FNNH01000012">
    <property type="protein sequence ID" value="SDW46526.1"/>
    <property type="molecule type" value="Genomic_DNA"/>
</dbReference>
<dbReference type="InterPro" id="IPR004316">
    <property type="entry name" value="SWEET_rpt"/>
</dbReference>
<dbReference type="AlphaFoldDB" id="A0A1H2TRH5"/>
<name>A0A1H2TRH5_9PROT</name>
<keyword evidence="1" id="KW-1133">Transmembrane helix</keyword>
<feature type="transmembrane region" description="Helical" evidence="1">
    <location>
        <begin position="63"/>
        <end position="84"/>
    </location>
</feature>
<evidence type="ECO:0000313" key="3">
    <source>
        <dbReference type="Proteomes" id="UP000183454"/>
    </source>
</evidence>
<proteinExistence type="predicted"/>
<sequence>MERYESGLWRASAPSKAEVNMGSLKRAHLFCIFFSVIVLTGCGEFAIHDVESLLFPGFYRSEVVGFVAGLGTTFAALPDLIGMLRRRSSKGINPRMAAIMGTFQILWVYYGLLILSRPVILWNIIAVMTNFFVVGAYFYFTRKESMGQSESN</sequence>
<evidence type="ECO:0000256" key="1">
    <source>
        <dbReference type="SAM" id="Phobius"/>
    </source>
</evidence>
<feature type="transmembrane region" description="Helical" evidence="1">
    <location>
        <begin position="29"/>
        <end position="48"/>
    </location>
</feature>
<keyword evidence="1" id="KW-0472">Membrane</keyword>
<protein>
    <submittedName>
        <fullName evidence="2">Uncharacterized conserved protein, contains PQ loop repeat</fullName>
    </submittedName>
</protein>
<feature type="transmembrane region" description="Helical" evidence="1">
    <location>
        <begin position="120"/>
        <end position="140"/>
    </location>
</feature>
<feature type="transmembrane region" description="Helical" evidence="1">
    <location>
        <begin position="96"/>
        <end position="114"/>
    </location>
</feature>
<evidence type="ECO:0000313" key="2">
    <source>
        <dbReference type="EMBL" id="SDW46526.1"/>
    </source>
</evidence>
<reference evidence="2 3" key="1">
    <citation type="submission" date="2016-10" db="EMBL/GenBank/DDBJ databases">
        <authorList>
            <person name="de Groot N.N."/>
        </authorList>
    </citation>
    <scope>NUCLEOTIDE SEQUENCE [LARGE SCALE GENOMIC DNA]</scope>
    <source>
        <strain evidence="2 3">Nm110</strain>
    </source>
</reference>
<dbReference type="GO" id="GO:0016020">
    <property type="term" value="C:membrane"/>
    <property type="evidence" value="ECO:0007669"/>
    <property type="project" value="InterPro"/>
</dbReference>